<dbReference type="InterPro" id="IPR001272">
    <property type="entry name" value="PEP_carboxykinase_ATP"/>
</dbReference>
<dbReference type="InterPro" id="IPR015994">
    <property type="entry name" value="PEPCK_ATP_CS"/>
</dbReference>
<evidence type="ECO:0000256" key="3">
    <source>
        <dbReference type="ARBA" id="ARBA00012363"/>
    </source>
</evidence>
<dbReference type="Gene3D" id="3.40.449.10">
    <property type="entry name" value="Phosphoenolpyruvate Carboxykinase, domain 1"/>
    <property type="match status" value="1"/>
</dbReference>
<dbReference type="HAMAP" id="MF_00453">
    <property type="entry name" value="PEPCK_ATP"/>
    <property type="match status" value="1"/>
</dbReference>
<dbReference type="InParanoid" id="A0A1E7FCY9"/>
<evidence type="ECO:0000313" key="10">
    <source>
        <dbReference type="EMBL" id="OEU16009.1"/>
    </source>
</evidence>
<dbReference type="PROSITE" id="PS00532">
    <property type="entry name" value="PEPCK_ATP"/>
    <property type="match status" value="1"/>
</dbReference>
<keyword evidence="8" id="KW-0456">Lyase</keyword>
<accession>A0A1E7FCY9</accession>
<dbReference type="SUPFAM" id="SSF68923">
    <property type="entry name" value="PEP carboxykinase N-terminal domain"/>
    <property type="match status" value="1"/>
</dbReference>
<evidence type="ECO:0000256" key="8">
    <source>
        <dbReference type="ARBA" id="ARBA00023239"/>
    </source>
</evidence>
<protein>
    <recommendedName>
        <fullName evidence="3">phosphoenolpyruvate carboxykinase (ATP)</fullName>
        <ecNumber evidence="3">4.1.1.49</ecNumber>
    </recommendedName>
</protein>
<dbReference type="PANTHER" id="PTHR30031:SF0">
    <property type="entry name" value="PHOSPHOENOLPYRUVATE CARBOXYKINASE (ATP)"/>
    <property type="match status" value="1"/>
</dbReference>
<organism evidence="10 11">
    <name type="scientific">Fragilariopsis cylindrus CCMP1102</name>
    <dbReference type="NCBI Taxonomy" id="635003"/>
    <lineage>
        <taxon>Eukaryota</taxon>
        <taxon>Sar</taxon>
        <taxon>Stramenopiles</taxon>
        <taxon>Ochrophyta</taxon>
        <taxon>Bacillariophyta</taxon>
        <taxon>Bacillariophyceae</taxon>
        <taxon>Bacillariophycidae</taxon>
        <taxon>Bacillariales</taxon>
        <taxon>Bacillariaceae</taxon>
        <taxon>Fragilariopsis</taxon>
    </lineage>
</organism>
<reference evidence="10 11" key="1">
    <citation type="submission" date="2016-09" db="EMBL/GenBank/DDBJ databases">
        <title>Extensive genetic diversity and differential bi-allelic expression allows diatom success in the polar Southern Ocean.</title>
        <authorList>
            <consortium name="DOE Joint Genome Institute"/>
            <person name="Mock T."/>
            <person name="Otillar R.P."/>
            <person name="Strauss J."/>
            <person name="Dupont C."/>
            <person name="Frickenhaus S."/>
            <person name="Maumus F."/>
            <person name="Mcmullan M."/>
            <person name="Sanges R."/>
            <person name="Schmutz J."/>
            <person name="Toseland A."/>
            <person name="Valas R."/>
            <person name="Veluchamy A."/>
            <person name="Ward B.J."/>
            <person name="Allen A."/>
            <person name="Barry K."/>
            <person name="Falciatore A."/>
            <person name="Ferrante M."/>
            <person name="Fortunato A.E."/>
            <person name="Gloeckner G."/>
            <person name="Gruber A."/>
            <person name="Hipkin R."/>
            <person name="Janech M."/>
            <person name="Kroth P."/>
            <person name="Leese F."/>
            <person name="Lindquist E."/>
            <person name="Lyon B.R."/>
            <person name="Martin J."/>
            <person name="Mayer C."/>
            <person name="Parker M."/>
            <person name="Quesneville H."/>
            <person name="Raymond J."/>
            <person name="Uhlig C."/>
            <person name="Valentin K.U."/>
            <person name="Worden A.Z."/>
            <person name="Armbrust E.V."/>
            <person name="Bowler C."/>
            <person name="Green B."/>
            <person name="Moulton V."/>
            <person name="Van Oosterhout C."/>
            <person name="Grigoriev I."/>
        </authorList>
    </citation>
    <scope>NUCLEOTIDE SEQUENCE [LARGE SCALE GENOMIC DNA]</scope>
    <source>
        <strain evidence="10 11">CCMP1102</strain>
    </source>
</reference>
<dbReference type="EMBL" id="KV784359">
    <property type="protein sequence ID" value="OEU16009.1"/>
    <property type="molecule type" value="Genomic_DNA"/>
</dbReference>
<dbReference type="Gene3D" id="2.170.8.10">
    <property type="entry name" value="Phosphoenolpyruvate Carboxykinase, domain 2"/>
    <property type="match status" value="1"/>
</dbReference>
<comment type="catalytic activity">
    <reaction evidence="9">
        <text>oxaloacetate + ATP = phosphoenolpyruvate + ADP + CO2</text>
        <dbReference type="Rhea" id="RHEA:18617"/>
        <dbReference type="ChEBI" id="CHEBI:16452"/>
        <dbReference type="ChEBI" id="CHEBI:16526"/>
        <dbReference type="ChEBI" id="CHEBI:30616"/>
        <dbReference type="ChEBI" id="CHEBI:58702"/>
        <dbReference type="ChEBI" id="CHEBI:456216"/>
        <dbReference type="EC" id="4.1.1.49"/>
    </reaction>
</comment>
<name>A0A1E7FCY9_9STRA</name>
<proteinExistence type="inferred from homology"/>
<dbReference type="KEGG" id="fcy:FRACYDRAFT_275796"/>
<keyword evidence="7" id="KW-0067">ATP-binding</keyword>
<keyword evidence="5" id="KW-0547">Nucleotide-binding</keyword>
<evidence type="ECO:0000256" key="5">
    <source>
        <dbReference type="ARBA" id="ARBA00022741"/>
    </source>
</evidence>
<dbReference type="NCBIfam" id="TIGR00224">
    <property type="entry name" value="pckA"/>
    <property type="match status" value="1"/>
</dbReference>
<dbReference type="InterPro" id="IPR013035">
    <property type="entry name" value="PEP_carboxykinase_C"/>
</dbReference>
<dbReference type="GO" id="GO:0016301">
    <property type="term" value="F:kinase activity"/>
    <property type="evidence" value="ECO:0007669"/>
    <property type="project" value="UniProtKB-KW"/>
</dbReference>
<gene>
    <name evidence="10" type="primary">PEPCK</name>
    <name evidence="10" type="ORF">FRACYDRAFT_275796</name>
</gene>
<keyword evidence="11" id="KW-1185">Reference proteome</keyword>
<evidence type="ECO:0000256" key="1">
    <source>
        <dbReference type="ARBA" id="ARBA00004742"/>
    </source>
</evidence>
<dbReference type="SUPFAM" id="SSF53795">
    <property type="entry name" value="PEP carboxykinase-like"/>
    <property type="match status" value="1"/>
</dbReference>
<dbReference type="GO" id="GO:0005829">
    <property type="term" value="C:cytosol"/>
    <property type="evidence" value="ECO:0007669"/>
    <property type="project" value="TreeGrafter"/>
</dbReference>
<dbReference type="InterPro" id="IPR008210">
    <property type="entry name" value="PEP_carboxykinase_N"/>
</dbReference>
<dbReference type="PIRSF" id="PIRSF006294">
    <property type="entry name" value="PEP_crbxkin"/>
    <property type="match status" value="1"/>
</dbReference>
<keyword evidence="10" id="KW-0808">Transferase</keyword>
<comment type="similarity">
    <text evidence="2">Belongs to the phosphoenolpyruvate carboxykinase (ATP) family.</text>
</comment>
<dbReference type="Proteomes" id="UP000095751">
    <property type="component" value="Unassembled WGS sequence"/>
</dbReference>
<dbReference type="NCBIfam" id="NF006820">
    <property type="entry name" value="PRK09344.1-2"/>
    <property type="match status" value="1"/>
</dbReference>
<dbReference type="UniPathway" id="UPA00138"/>
<sequence length="609" mass="67641">MIITSLATRRLGLQGAKATVMCSLSTTTQSSIYWTSPSKKSPLQKALNTATTLDIDHDVESRDSYNVSQTLQGTDACAKVGIDKIGITNPTTIYRNMNYKQIFEHEQANSEGDVAKAEYGDTFAVSTGKFTGRSPKDKFVVFNPGTQSAENMDWNDVNLKTTPEVFDELNEKAVNYFNTLDKAYVFDCYVGASPHSRKKIRFIHEMAWQQHFCTNMFIRPVDPEELDDFEPDFTVINACAEKVEDWERHGLNSETAVVFNIEKGKAVIFGTWYGGENKKGIFSLMNYLLPLSDPPQLPMHCSANVGKDDDVCLFFGLSGTGKTTLSADPHRSLIGDDEHGWDEEGVYNFEGGCYAKTINLSEETEPDIYRAIHTDALLENVMIDPNSKIPDYSDTSMTENGRVSYPIFHIDGYHKEQMAGHPKNIIFLSADAFGVLPPVAKLSSGEAMYHFLSGYTAKVAGTERGVKEPSATFSTCFGAAFMTLHPTVYADLLQKKLDTHGTNCYLVNSGWAGGPYGEGERMSIKTTRTCIDAILDGSIENADFRRDPIFGFNVPVSLDGVKPEVLDIRSTWSSPEAYDQQAKKLGEMYTENFKQYEGKGSIDYTKFGP</sequence>
<evidence type="ECO:0000256" key="6">
    <source>
        <dbReference type="ARBA" id="ARBA00022793"/>
    </source>
</evidence>
<dbReference type="PANTHER" id="PTHR30031">
    <property type="entry name" value="PHOSPHOENOLPYRUVATE CARBOXYKINASE ATP"/>
    <property type="match status" value="1"/>
</dbReference>
<dbReference type="FunCoup" id="A0A1E7FCY9">
    <property type="interactions" value="70"/>
</dbReference>
<evidence type="ECO:0000313" key="11">
    <source>
        <dbReference type="Proteomes" id="UP000095751"/>
    </source>
</evidence>
<keyword evidence="4" id="KW-0312">Gluconeogenesis</keyword>
<dbReference type="NCBIfam" id="NF006821">
    <property type="entry name" value="PRK09344.1-3"/>
    <property type="match status" value="1"/>
</dbReference>
<evidence type="ECO:0000256" key="7">
    <source>
        <dbReference type="ARBA" id="ARBA00022840"/>
    </source>
</evidence>
<keyword evidence="10" id="KW-0418">Kinase</keyword>
<keyword evidence="6" id="KW-0210">Decarboxylase</keyword>
<dbReference type="Gene3D" id="3.90.228.20">
    <property type="match status" value="1"/>
</dbReference>
<dbReference type="EC" id="4.1.1.49" evidence="3"/>
<dbReference type="AlphaFoldDB" id="A0A1E7FCY9"/>
<keyword evidence="10" id="KW-0670">Pyruvate</keyword>
<evidence type="ECO:0000256" key="2">
    <source>
        <dbReference type="ARBA" id="ARBA00006052"/>
    </source>
</evidence>
<evidence type="ECO:0000256" key="9">
    <source>
        <dbReference type="ARBA" id="ARBA00047371"/>
    </source>
</evidence>
<dbReference type="GO" id="GO:0005524">
    <property type="term" value="F:ATP binding"/>
    <property type="evidence" value="ECO:0007669"/>
    <property type="project" value="UniProtKB-KW"/>
</dbReference>
<evidence type="ECO:0000256" key="4">
    <source>
        <dbReference type="ARBA" id="ARBA00022432"/>
    </source>
</evidence>
<dbReference type="CDD" id="cd00484">
    <property type="entry name" value="PEPCK_ATP"/>
    <property type="match status" value="1"/>
</dbReference>
<dbReference type="Pfam" id="PF01293">
    <property type="entry name" value="PEPCK_ATP"/>
    <property type="match status" value="1"/>
</dbReference>
<dbReference type="OrthoDB" id="184182at2759"/>
<dbReference type="GO" id="GO:0006094">
    <property type="term" value="P:gluconeogenesis"/>
    <property type="evidence" value="ECO:0007669"/>
    <property type="project" value="UniProtKB-UniPathway"/>
</dbReference>
<comment type="pathway">
    <text evidence="1">Carbohydrate biosynthesis; gluconeogenesis.</text>
</comment>
<dbReference type="GO" id="GO:0004612">
    <property type="term" value="F:phosphoenolpyruvate carboxykinase (ATP) activity"/>
    <property type="evidence" value="ECO:0007669"/>
    <property type="project" value="UniProtKB-EC"/>
</dbReference>